<dbReference type="PANTHER" id="PTHR22911:SF137">
    <property type="entry name" value="SOLUTE CARRIER FAMILY 35 MEMBER G2-RELATED"/>
    <property type="match status" value="1"/>
</dbReference>
<feature type="transmembrane region" description="Helical" evidence="8">
    <location>
        <begin position="34"/>
        <end position="56"/>
    </location>
</feature>
<dbReference type="InterPro" id="IPR004626">
    <property type="entry name" value="RarD"/>
</dbReference>
<comment type="subcellular location">
    <subcellularLocation>
        <location evidence="1">Cell membrane</location>
        <topology evidence="1">Multi-pass membrane protein</topology>
    </subcellularLocation>
</comment>
<accession>A0ABS5E2G2</accession>
<evidence type="ECO:0000256" key="8">
    <source>
        <dbReference type="SAM" id="Phobius"/>
    </source>
</evidence>
<keyword evidence="6 8" id="KW-1133">Transmembrane helix</keyword>
<organism evidence="10 11">
    <name type="scientific">Ideonella paludis</name>
    <dbReference type="NCBI Taxonomy" id="1233411"/>
    <lineage>
        <taxon>Bacteria</taxon>
        <taxon>Pseudomonadati</taxon>
        <taxon>Pseudomonadota</taxon>
        <taxon>Betaproteobacteria</taxon>
        <taxon>Burkholderiales</taxon>
        <taxon>Sphaerotilaceae</taxon>
        <taxon>Ideonella</taxon>
    </lineage>
</organism>
<dbReference type="EMBL" id="JAGQDG010000009">
    <property type="protein sequence ID" value="MBQ0937602.1"/>
    <property type="molecule type" value="Genomic_DNA"/>
</dbReference>
<dbReference type="InterPro" id="IPR037185">
    <property type="entry name" value="EmrE-like"/>
</dbReference>
<evidence type="ECO:0000256" key="5">
    <source>
        <dbReference type="ARBA" id="ARBA00022692"/>
    </source>
</evidence>
<keyword evidence="7 8" id="KW-0472">Membrane</keyword>
<evidence type="ECO:0000259" key="9">
    <source>
        <dbReference type="Pfam" id="PF00892"/>
    </source>
</evidence>
<reference evidence="10 11" key="1">
    <citation type="submission" date="2021-04" db="EMBL/GenBank/DDBJ databases">
        <title>The genome sequence of type strain Ideonella paludis KCTC 32238.</title>
        <authorList>
            <person name="Liu Y."/>
        </authorList>
    </citation>
    <scope>NUCLEOTIDE SEQUENCE [LARGE SCALE GENOMIC DNA]</scope>
    <source>
        <strain evidence="10 11">KCTC 32238</strain>
    </source>
</reference>
<keyword evidence="4" id="KW-1003">Cell membrane</keyword>
<evidence type="ECO:0000256" key="2">
    <source>
        <dbReference type="ARBA" id="ARBA00007362"/>
    </source>
</evidence>
<dbReference type="PANTHER" id="PTHR22911">
    <property type="entry name" value="ACYL-MALONYL CONDENSING ENZYME-RELATED"/>
    <property type="match status" value="1"/>
</dbReference>
<feature type="transmembrane region" description="Helical" evidence="8">
    <location>
        <begin position="237"/>
        <end position="254"/>
    </location>
</feature>
<keyword evidence="11" id="KW-1185">Reference proteome</keyword>
<feature type="transmembrane region" description="Helical" evidence="8">
    <location>
        <begin position="146"/>
        <end position="162"/>
    </location>
</feature>
<feature type="transmembrane region" description="Helical" evidence="8">
    <location>
        <begin position="123"/>
        <end position="140"/>
    </location>
</feature>
<keyword evidence="3" id="KW-0813">Transport</keyword>
<sequence length="294" mass="32397">MHHGLWAAAASYIIWGLFPLYFHQLSHVPALEIVAHRSVWSLVFVAGVLAVQRRWAWLREALRQPKVLGTYAAAALLLSSNWLIYVWAVNHGHVLEASLGYFINPLVNVLLGVLVLHERPRKLQWLALGVAAVGVLWMAVAMGTPPWVALALALSFGFYGLIKKMAPLGSLEGLSLETLLLAPVAIPALMWLTLHHAGGGHSPSTWAWLLVAGPLTAIPLLLFGYGAQRVSMGTLGLLQYLAPSLQFVLGWMVFQEPLSPQRLLGFVMIWAALALYSLDSWRTFRARERLATAH</sequence>
<feature type="transmembrane region" description="Helical" evidence="8">
    <location>
        <begin position="206"/>
        <end position="225"/>
    </location>
</feature>
<dbReference type="SUPFAM" id="SSF103481">
    <property type="entry name" value="Multidrug resistance efflux transporter EmrE"/>
    <property type="match status" value="2"/>
</dbReference>
<feature type="transmembrane region" description="Helical" evidence="8">
    <location>
        <begin position="99"/>
        <end position="116"/>
    </location>
</feature>
<dbReference type="Proteomes" id="UP000672097">
    <property type="component" value="Unassembled WGS sequence"/>
</dbReference>
<evidence type="ECO:0000313" key="10">
    <source>
        <dbReference type="EMBL" id="MBQ0937602.1"/>
    </source>
</evidence>
<dbReference type="Pfam" id="PF00892">
    <property type="entry name" value="EamA"/>
    <property type="match status" value="2"/>
</dbReference>
<comment type="similarity">
    <text evidence="2">Belongs to the EamA transporter family.</text>
</comment>
<dbReference type="NCBIfam" id="TIGR00688">
    <property type="entry name" value="rarD"/>
    <property type="match status" value="1"/>
</dbReference>
<protein>
    <submittedName>
        <fullName evidence="10">EamA family transporter RarD</fullName>
    </submittedName>
</protein>
<proteinExistence type="inferred from homology"/>
<comment type="caution">
    <text evidence="10">The sequence shown here is derived from an EMBL/GenBank/DDBJ whole genome shotgun (WGS) entry which is preliminary data.</text>
</comment>
<evidence type="ECO:0000313" key="11">
    <source>
        <dbReference type="Proteomes" id="UP000672097"/>
    </source>
</evidence>
<dbReference type="InterPro" id="IPR000620">
    <property type="entry name" value="EamA_dom"/>
</dbReference>
<evidence type="ECO:0000256" key="7">
    <source>
        <dbReference type="ARBA" id="ARBA00023136"/>
    </source>
</evidence>
<evidence type="ECO:0000256" key="3">
    <source>
        <dbReference type="ARBA" id="ARBA00022448"/>
    </source>
</evidence>
<feature type="transmembrane region" description="Helical" evidence="8">
    <location>
        <begin position="5"/>
        <end position="22"/>
    </location>
</feature>
<feature type="transmembrane region" description="Helical" evidence="8">
    <location>
        <begin position="174"/>
        <end position="194"/>
    </location>
</feature>
<keyword evidence="5 8" id="KW-0812">Transmembrane</keyword>
<evidence type="ECO:0000256" key="6">
    <source>
        <dbReference type="ARBA" id="ARBA00022989"/>
    </source>
</evidence>
<evidence type="ECO:0000256" key="1">
    <source>
        <dbReference type="ARBA" id="ARBA00004651"/>
    </source>
</evidence>
<feature type="domain" description="EamA" evidence="9">
    <location>
        <begin position="148"/>
        <end position="277"/>
    </location>
</feature>
<dbReference type="RefSeq" id="WP_210811212.1">
    <property type="nucleotide sequence ID" value="NZ_JAGQDG010000009.1"/>
</dbReference>
<feature type="transmembrane region" description="Helical" evidence="8">
    <location>
        <begin position="68"/>
        <end position="87"/>
    </location>
</feature>
<name>A0ABS5E2G2_9BURK</name>
<feature type="domain" description="EamA" evidence="9">
    <location>
        <begin position="4"/>
        <end position="138"/>
    </location>
</feature>
<evidence type="ECO:0000256" key="4">
    <source>
        <dbReference type="ARBA" id="ARBA00022475"/>
    </source>
</evidence>
<feature type="transmembrane region" description="Helical" evidence="8">
    <location>
        <begin position="260"/>
        <end position="278"/>
    </location>
</feature>
<gene>
    <name evidence="10" type="primary">rarD</name>
    <name evidence="10" type="ORF">KAK11_19915</name>
</gene>